<evidence type="ECO:0008006" key="3">
    <source>
        <dbReference type="Google" id="ProtNLM"/>
    </source>
</evidence>
<dbReference type="Proteomes" id="UP000733611">
    <property type="component" value="Unassembled WGS sequence"/>
</dbReference>
<gene>
    <name evidence="1" type="ORF">H9847_02730</name>
</gene>
<reference evidence="1" key="2">
    <citation type="submission" date="2021-04" db="EMBL/GenBank/DDBJ databases">
        <authorList>
            <person name="Gilroy R."/>
        </authorList>
    </citation>
    <scope>NUCLEOTIDE SEQUENCE</scope>
    <source>
        <strain evidence="1">378</strain>
    </source>
</reference>
<dbReference type="SUPFAM" id="SSF54001">
    <property type="entry name" value="Cysteine proteinases"/>
    <property type="match status" value="1"/>
</dbReference>
<proteinExistence type="predicted"/>
<accession>A0A948WXF7</accession>
<sequence length="169" mass="19026">MLPPLPKLQIGDLVFRQGLGQDSALICALSESAYSHVGMVVEVTPEVLVVHATTDDDHSRPDQVIVSTLAAYVHQGRRLLIKRYPLTARQKHQVQQSLWAQQGKPFMLTGKRDELYCSTLVSRVLAPFIEPRWPYSQVQMVGFSGEFLFPETLVQDQRSQTVFAYPTEG</sequence>
<dbReference type="AlphaFoldDB" id="A0A948WXF7"/>
<dbReference type="Pfam" id="PF05708">
    <property type="entry name" value="Peptidase_C92"/>
    <property type="match status" value="1"/>
</dbReference>
<dbReference type="InterPro" id="IPR038765">
    <property type="entry name" value="Papain-like_cys_pep_sf"/>
</dbReference>
<dbReference type="InterPro" id="IPR024453">
    <property type="entry name" value="Peptidase_C92"/>
</dbReference>
<dbReference type="Gene3D" id="3.90.1720.10">
    <property type="entry name" value="endopeptidase domain like (from Nostoc punctiforme)"/>
    <property type="match status" value="1"/>
</dbReference>
<protein>
    <recommendedName>
        <fullName evidence="3">Permuted papain-like amidase YaeF/Yiix C92 family enzyme</fullName>
    </recommendedName>
</protein>
<evidence type="ECO:0000313" key="2">
    <source>
        <dbReference type="Proteomes" id="UP000733611"/>
    </source>
</evidence>
<dbReference type="EMBL" id="JAHLFE010000051">
    <property type="protein sequence ID" value="MBU3843775.1"/>
    <property type="molecule type" value="Genomic_DNA"/>
</dbReference>
<organism evidence="1 2">
    <name type="scientific">Candidatus Anaerobiospirillum pullicola</name>
    <dbReference type="NCBI Taxonomy" id="2838451"/>
    <lineage>
        <taxon>Bacteria</taxon>
        <taxon>Pseudomonadati</taxon>
        <taxon>Pseudomonadota</taxon>
        <taxon>Gammaproteobacteria</taxon>
        <taxon>Aeromonadales</taxon>
        <taxon>Succinivibrionaceae</taxon>
        <taxon>Anaerobiospirillum</taxon>
    </lineage>
</organism>
<comment type="caution">
    <text evidence="1">The sequence shown here is derived from an EMBL/GenBank/DDBJ whole genome shotgun (WGS) entry which is preliminary data.</text>
</comment>
<name>A0A948WXF7_9GAMM</name>
<reference evidence="1" key="1">
    <citation type="journal article" date="2021" name="PeerJ">
        <title>Extensive microbial diversity within the chicken gut microbiome revealed by metagenomics and culture.</title>
        <authorList>
            <person name="Gilroy R."/>
            <person name="Ravi A."/>
            <person name="Getino M."/>
            <person name="Pursley I."/>
            <person name="Horton D.L."/>
            <person name="Alikhan N.F."/>
            <person name="Baker D."/>
            <person name="Gharbi K."/>
            <person name="Hall N."/>
            <person name="Watson M."/>
            <person name="Adriaenssens E.M."/>
            <person name="Foster-Nyarko E."/>
            <person name="Jarju S."/>
            <person name="Secka A."/>
            <person name="Antonio M."/>
            <person name="Oren A."/>
            <person name="Chaudhuri R.R."/>
            <person name="La Ragione R."/>
            <person name="Hildebrand F."/>
            <person name="Pallen M.J."/>
        </authorList>
    </citation>
    <scope>NUCLEOTIDE SEQUENCE</scope>
    <source>
        <strain evidence="1">378</strain>
    </source>
</reference>
<evidence type="ECO:0000313" key="1">
    <source>
        <dbReference type="EMBL" id="MBU3843775.1"/>
    </source>
</evidence>